<evidence type="ECO:0000313" key="2">
    <source>
        <dbReference type="EMBL" id="CAB3258688.1"/>
    </source>
</evidence>
<feature type="chain" id="PRO_5026209293" evidence="1">
    <location>
        <begin position="26"/>
        <end position="411"/>
    </location>
</feature>
<sequence length="411" mass="45549">MNSLCSFMLCVFYFINTLDIAISNCQNPCKAENISISCQQQHVVCGTFHQTKPANQTFNITALTALDQPYHYIAGGRSTGRSIAINVTWSTVNVTLQSPVVGYKITVEAVKPIAPARKVSFYFCIGNHTKTSISLSQCFGAAQGLAIYPSDEFKVILEVLVNVDPTYGVVQRVERTVRIPGCINPTPFGAIPQCHVNVTNILYHCCNRSINVEYQWPVDYAQNGTIMVRYSATRQPISRPKISGSSAEVTVPKVNESYLLELKNDAFGTTTAPITANFPSCSVHFLTAEVHTCSNRTYVLKYGFPLASKLTFELIPYSAFAYHQTPVQSLEWDVNSSNQTRYMQIPDGYRKNYEKHTINLSGYDCSSNKTQKSVELDFSKCCQGNVKSSVLVLALVAMAHITGATFDWPNL</sequence>
<dbReference type="EMBL" id="LR786185">
    <property type="protein sequence ID" value="CAB3258688.1"/>
    <property type="molecule type" value="mRNA"/>
</dbReference>
<name>A0A6F9DF16_9ASCI</name>
<reference evidence="2" key="1">
    <citation type="submission" date="2020-04" db="EMBL/GenBank/DDBJ databases">
        <authorList>
            <person name="Neveu A P."/>
        </authorList>
    </citation>
    <scope>NUCLEOTIDE SEQUENCE</scope>
    <source>
        <tissue evidence="2">Whole embryo</tissue>
    </source>
</reference>
<protein>
    <submittedName>
        <fullName evidence="2">Uncharacterized family 31 glucosidase KIAA1161-like</fullName>
    </submittedName>
</protein>
<accession>A0A6F9DF16</accession>
<keyword evidence="1" id="KW-0732">Signal</keyword>
<feature type="signal peptide" evidence="1">
    <location>
        <begin position="1"/>
        <end position="25"/>
    </location>
</feature>
<gene>
    <name evidence="2" type="primary">Kiaa1161-001</name>
</gene>
<proteinExistence type="evidence at transcript level"/>
<evidence type="ECO:0000256" key="1">
    <source>
        <dbReference type="SAM" id="SignalP"/>
    </source>
</evidence>
<dbReference type="AlphaFoldDB" id="A0A6F9DF16"/>
<organism evidence="2">
    <name type="scientific">Phallusia mammillata</name>
    <dbReference type="NCBI Taxonomy" id="59560"/>
    <lineage>
        <taxon>Eukaryota</taxon>
        <taxon>Metazoa</taxon>
        <taxon>Chordata</taxon>
        <taxon>Tunicata</taxon>
        <taxon>Ascidiacea</taxon>
        <taxon>Phlebobranchia</taxon>
        <taxon>Ascidiidae</taxon>
        <taxon>Phallusia</taxon>
    </lineage>
</organism>